<keyword evidence="2" id="KW-1133">Transmembrane helix</keyword>
<evidence type="ECO:0000256" key="2">
    <source>
        <dbReference type="SAM" id="Phobius"/>
    </source>
</evidence>
<name>A0A2K1R0R5_9PEZI</name>
<evidence type="ECO:0000313" key="4">
    <source>
        <dbReference type="Proteomes" id="UP000243797"/>
    </source>
</evidence>
<keyword evidence="4" id="KW-1185">Reference proteome</keyword>
<feature type="transmembrane region" description="Helical" evidence="2">
    <location>
        <begin position="410"/>
        <end position="430"/>
    </location>
</feature>
<dbReference type="EMBL" id="NKHZ01000017">
    <property type="protein sequence ID" value="PNS20899.1"/>
    <property type="molecule type" value="Genomic_DNA"/>
</dbReference>
<evidence type="ECO:0000313" key="3">
    <source>
        <dbReference type="EMBL" id="PNS20899.1"/>
    </source>
</evidence>
<feature type="compositionally biased region" description="Basic and acidic residues" evidence="1">
    <location>
        <begin position="52"/>
        <end position="72"/>
    </location>
</feature>
<accession>A0A2K1R0R5</accession>
<keyword evidence="2" id="KW-0812">Transmembrane</keyword>
<proteinExistence type="predicted"/>
<organism evidence="3 4">
    <name type="scientific">Sphaceloma murrayae</name>
    <dbReference type="NCBI Taxonomy" id="2082308"/>
    <lineage>
        <taxon>Eukaryota</taxon>
        <taxon>Fungi</taxon>
        <taxon>Dikarya</taxon>
        <taxon>Ascomycota</taxon>
        <taxon>Pezizomycotina</taxon>
        <taxon>Dothideomycetes</taxon>
        <taxon>Dothideomycetidae</taxon>
        <taxon>Myriangiales</taxon>
        <taxon>Elsinoaceae</taxon>
        <taxon>Sphaceloma</taxon>
    </lineage>
</organism>
<reference evidence="3 4" key="1">
    <citation type="submission" date="2017-06" db="EMBL/GenBank/DDBJ databases">
        <title>Draft genome sequence of a variant of Elsinoe murrayae.</title>
        <authorList>
            <person name="Cheng Q."/>
        </authorList>
    </citation>
    <scope>NUCLEOTIDE SEQUENCE [LARGE SCALE GENOMIC DNA]</scope>
    <source>
        <strain evidence="3 4">CQ-2017a</strain>
    </source>
</reference>
<gene>
    <name evidence="3" type="ORF">CAC42_2830</name>
</gene>
<dbReference type="OrthoDB" id="10638564at2759"/>
<comment type="caution">
    <text evidence="3">The sequence shown here is derived from an EMBL/GenBank/DDBJ whole genome shotgun (WGS) entry which is preliminary data.</text>
</comment>
<evidence type="ECO:0000256" key="1">
    <source>
        <dbReference type="SAM" id="MobiDB-lite"/>
    </source>
</evidence>
<protein>
    <submittedName>
        <fullName evidence="3">Cell number regulator 10</fullName>
    </submittedName>
</protein>
<dbReference type="InParanoid" id="A0A2K1R0R5"/>
<feature type="region of interest" description="Disordered" evidence="1">
    <location>
        <begin position="52"/>
        <end position="85"/>
    </location>
</feature>
<keyword evidence="2" id="KW-0472">Membrane</keyword>
<dbReference type="Proteomes" id="UP000243797">
    <property type="component" value="Unassembled WGS sequence"/>
</dbReference>
<dbReference type="AlphaFoldDB" id="A0A2K1R0R5"/>
<feature type="region of interest" description="Disordered" evidence="1">
    <location>
        <begin position="217"/>
        <end position="239"/>
    </location>
</feature>
<sequence>MGNIQGKPPKSKCPAVYSDCQLWAYALEADWNLQWKKAGYYISPQDYPERYTQRYGRPFDPRRPLTDDEVKSYRPTFAPSSQPSKRAADNAWGFALLHPAGDRIGSPADQARRNGSAQGQPVTRFVVLPTFNGSLSSAVKFHLPIPVPVPVTLSASTPVAQLEGRDPNHRHRKMTTSHNIATLTWTATDMTTLTVQPIHTRPKIATFTSDHFIVVKPNGNKHQSPPAGLLARDPKHRHRKMTTPRNIATLTWTASDLTTLTVQSTYTHQTIATFTSNGYVIIKESVATHPSVTQKLEPSVPPGTVVGDIFLPWCTPGVHWLMTCARKGDVGKRGLVMLGVGVWETSARSLMTVAPDGAGDEQGERFGNGYGSDLRRSDMGDAGTIDGEADQQFMVSNGLAETTRAVGGDVMFWSGVVFYVLIFMAIGAFLMRRWRYAADKARWEHKMGKRTYPWVEEAHEWAEEH</sequence>